<keyword evidence="4" id="KW-1185">Reference proteome</keyword>
<feature type="domain" description="Ig-like" evidence="2">
    <location>
        <begin position="42"/>
        <end position="77"/>
    </location>
</feature>
<organism evidence="3 4">
    <name type="scientific">Dreissena polymorpha</name>
    <name type="common">Zebra mussel</name>
    <name type="synonym">Mytilus polymorpha</name>
    <dbReference type="NCBI Taxonomy" id="45954"/>
    <lineage>
        <taxon>Eukaryota</taxon>
        <taxon>Metazoa</taxon>
        <taxon>Spiralia</taxon>
        <taxon>Lophotrochozoa</taxon>
        <taxon>Mollusca</taxon>
        <taxon>Bivalvia</taxon>
        <taxon>Autobranchia</taxon>
        <taxon>Heteroconchia</taxon>
        <taxon>Euheterodonta</taxon>
        <taxon>Imparidentia</taxon>
        <taxon>Neoheterodontei</taxon>
        <taxon>Myida</taxon>
        <taxon>Dreissenoidea</taxon>
        <taxon>Dreissenidae</taxon>
        <taxon>Dreissena</taxon>
    </lineage>
</organism>
<evidence type="ECO:0000313" key="3">
    <source>
        <dbReference type="EMBL" id="KAH3838286.1"/>
    </source>
</evidence>
<feature type="signal peptide" evidence="1">
    <location>
        <begin position="1"/>
        <end position="30"/>
    </location>
</feature>
<accession>A0A9D4KFP1</accession>
<dbReference type="PROSITE" id="PS50835">
    <property type="entry name" value="IG_LIKE"/>
    <property type="match status" value="1"/>
</dbReference>
<reference evidence="3" key="1">
    <citation type="journal article" date="2019" name="bioRxiv">
        <title>The Genome of the Zebra Mussel, Dreissena polymorpha: A Resource for Invasive Species Research.</title>
        <authorList>
            <person name="McCartney M.A."/>
            <person name="Auch B."/>
            <person name="Kono T."/>
            <person name="Mallez S."/>
            <person name="Zhang Y."/>
            <person name="Obille A."/>
            <person name="Becker A."/>
            <person name="Abrahante J.E."/>
            <person name="Garbe J."/>
            <person name="Badalamenti J.P."/>
            <person name="Herman A."/>
            <person name="Mangelson H."/>
            <person name="Liachko I."/>
            <person name="Sullivan S."/>
            <person name="Sone E.D."/>
            <person name="Koren S."/>
            <person name="Silverstein K.A.T."/>
            <person name="Beckman K.B."/>
            <person name="Gohl D.M."/>
        </authorList>
    </citation>
    <scope>NUCLEOTIDE SEQUENCE</scope>
    <source>
        <strain evidence="3">Duluth1</strain>
        <tissue evidence="3">Whole animal</tissue>
    </source>
</reference>
<feature type="chain" id="PRO_5038757891" description="Ig-like domain-containing protein" evidence="1">
    <location>
        <begin position="31"/>
        <end position="108"/>
    </location>
</feature>
<evidence type="ECO:0000256" key="1">
    <source>
        <dbReference type="SAM" id="SignalP"/>
    </source>
</evidence>
<evidence type="ECO:0000259" key="2">
    <source>
        <dbReference type="PROSITE" id="PS50835"/>
    </source>
</evidence>
<dbReference type="AlphaFoldDB" id="A0A9D4KFP1"/>
<dbReference type="Gene3D" id="2.60.40.10">
    <property type="entry name" value="Immunoglobulins"/>
    <property type="match status" value="1"/>
</dbReference>
<reference evidence="3" key="2">
    <citation type="submission" date="2020-11" db="EMBL/GenBank/DDBJ databases">
        <authorList>
            <person name="McCartney M.A."/>
            <person name="Auch B."/>
            <person name="Kono T."/>
            <person name="Mallez S."/>
            <person name="Becker A."/>
            <person name="Gohl D.M."/>
            <person name="Silverstein K.A.T."/>
            <person name="Koren S."/>
            <person name="Bechman K.B."/>
            <person name="Herman A."/>
            <person name="Abrahante J.E."/>
            <person name="Garbe J."/>
        </authorList>
    </citation>
    <scope>NUCLEOTIDE SEQUENCE</scope>
    <source>
        <strain evidence="3">Duluth1</strain>
        <tissue evidence="3">Whole animal</tissue>
    </source>
</reference>
<proteinExistence type="predicted"/>
<evidence type="ECO:0000313" key="4">
    <source>
        <dbReference type="Proteomes" id="UP000828390"/>
    </source>
</evidence>
<comment type="caution">
    <text evidence="3">The sequence shown here is derived from an EMBL/GenBank/DDBJ whole genome shotgun (WGS) entry which is preliminary data.</text>
</comment>
<sequence>MEIKRMLVKLLDFKRTWMLFLLIFLRHSDAHDYYRNNPSSIPRFLPVPTNITVHEGETAHLRCRIHNLSPKFVVWRKADEESPLTLGKMTFTPDKDIEVQLKKSTRRM</sequence>
<dbReference type="SUPFAM" id="SSF48726">
    <property type="entry name" value="Immunoglobulin"/>
    <property type="match status" value="1"/>
</dbReference>
<name>A0A9D4KFP1_DREPO</name>
<dbReference type="InterPro" id="IPR007110">
    <property type="entry name" value="Ig-like_dom"/>
</dbReference>
<dbReference type="Proteomes" id="UP000828390">
    <property type="component" value="Unassembled WGS sequence"/>
</dbReference>
<protein>
    <recommendedName>
        <fullName evidence="2">Ig-like domain-containing protein</fullName>
    </recommendedName>
</protein>
<gene>
    <name evidence="3" type="ORF">DPMN_111694</name>
</gene>
<dbReference type="InterPro" id="IPR036179">
    <property type="entry name" value="Ig-like_dom_sf"/>
</dbReference>
<keyword evidence="1" id="KW-0732">Signal</keyword>
<dbReference type="InterPro" id="IPR013783">
    <property type="entry name" value="Ig-like_fold"/>
</dbReference>
<dbReference type="EMBL" id="JAIWYP010000004">
    <property type="protein sequence ID" value="KAH3838286.1"/>
    <property type="molecule type" value="Genomic_DNA"/>
</dbReference>